<dbReference type="PROSITE" id="PS01047">
    <property type="entry name" value="HMA_1"/>
    <property type="match status" value="1"/>
</dbReference>
<dbReference type="Proteomes" id="UP000077829">
    <property type="component" value="Chromosome"/>
</dbReference>
<dbReference type="AlphaFoldDB" id="A0A172YV48"/>
<organism evidence="3 4">
    <name type="scientific">Pseudomonas antarctica</name>
    <dbReference type="NCBI Taxonomy" id="219572"/>
    <lineage>
        <taxon>Bacteria</taxon>
        <taxon>Pseudomonadati</taxon>
        <taxon>Pseudomonadota</taxon>
        <taxon>Gammaproteobacteria</taxon>
        <taxon>Pseudomonadales</taxon>
        <taxon>Pseudomonadaceae</taxon>
        <taxon>Pseudomonas</taxon>
    </lineage>
</organism>
<feature type="domain" description="HMA" evidence="2">
    <location>
        <begin position="1"/>
        <end position="64"/>
    </location>
</feature>
<evidence type="ECO:0000313" key="4">
    <source>
        <dbReference type="Proteomes" id="UP000077829"/>
    </source>
</evidence>
<evidence type="ECO:0000259" key="2">
    <source>
        <dbReference type="PROSITE" id="PS50846"/>
    </source>
</evidence>
<evidence type="ECO:0000256" key="1">
    <source>
        <dbReference type="ARBA" id="ARBA00022723"/>
    </source>
</evidence>
<keyword evidence="1" id="KW-0479">Metal-binding</keyword>
<dbReference type="PROSITE" id="PS50846">
    <property type="entry name" value="HMA_2"/>
    <property type="match status" value="1"/>
</dbReference>
<evidence type="ECO:0000313" key="3">
    <source>
        <dbReference type="EMBL" id="ANF84087.1"/>
    </source>
</evidence>
<reference evidence="3 4" key="1">
    <citation type="submission" date="2016-05" db="EMBL/GenBank/DDBJ databases">
        <title>Complete genome sequence of Pseudomonas antarctica PAMC 27494.</title>
        <authorList>
            <person name="Lee J."/>
        </authorList>
    </citation>
    <scope>NUCLEOTIDE SEQUENCE [LARGE SCALE GENOMIC DNA]</scope>
    <source>
        <strain evidence="3 4">PAMC 27494</strain>
    </source>
</reference>
<protein>
    <submittedName>
        <fullName evidence="3">Copper chaperone CopZ</fullName>
    </submittedName>
</protein>
<dbReference type="STRING" id="219572.A7J50_0642"/>
<dbReference type="CDD" id="cd00371">
    <property type="entry name" value="HMA"/>
    <property type="match status" value="1"/>
</dbReference>
<dbReference type="InterPro" id="IPR006121">
    <property type="entry name" value="HMA_dom"/>
</dbReference>
<dbReference type="SUPFAM" id="SSF55008">
    <property type="entry name" value="HMA, heavy metal-associated domain"/>
    <property type="match status" value="1"/>
</dbReference>
<dbReference type="GO" id="GO:0046872">
    <property type="term" value="F:metal ion binding"/>
    <property type="evidence" value="ECO:0007669"/>
    <property type="project" value="UniProtKB-KW"/>
</dbReference>
<dbReference type="InterPro" id="IPR017969">
    <property type="entry name" value="Heavy-metal-associated_CS"/>
</dbReference>
<dbReference type="EMBL" id="CP015600">
    <property type="protein sequence ID" value="ANF84087.1"/>
    <property type="molecule type" value="Genomic_DNA"/>
</dbReference>
<dbReference type="InterPro" id="IPR036163">
    <property type="entry name" value="HMA_dom_sf"/>
</dbReference>
<accession>A0A172YV48</accession>
<sequence>MQVFSVEGMTCGHCVRAVTQAVQSQDPAASVKVDLAAKAVSVENSHLSADQVISLITEEGYNAKLA</sequence>
<dbReference type="PATRIC" id="fig|219572.3.peg.657"/>
<dbReference type="RefSeq" id="WP_064450519.1">
    <property type="nucleotide sequence ID" value="NZ_CP015600.1"/>
</dbReference>
<dbReference type="Gene3D" id="3.30.70.100">
    <property type="match status" value="1"/>
</dbReference>
<dbReference type="KEGG" id="panr:A7J50_0642"/>
<proteinExistence type="predicted"/>
<dbReference type="Pfam" id="PF00403">
    <property type="entry name" value="HMA"/>
    <property type="match status" value="1"/>
</dbReference>
<gene>
    <name evidence="3" type="ORF">A7J50_0642</name>
</gene>
<name>A0A172YV48_9PSED</name>